<sequence length="62" mass="7539">MAKLEKMFGAPTKESRWKKVNKDHISEYNQNYYKANKEEIHARRKVQRATKRKTQHNKFLGF</sequence>
<protein>
    <submittedName>
        <fullName evidence="1">Uncharacterized protein</fullName>
    </submittedName>
</protein>
<evidence type="ECO:0000313" key="1">
    <source>
        <dbReference type="EMBL" id="QDI74028.1"/>
    </source>
</evidence>
<organism evidence="1">
    <name type="scientific">Nitrosopumilus spindle-shaped virus 1</name>
    <dbReference type="NCBI Taxonomy" id="2848002"/>
    <lineage>
        <taxon>Viruses</taxon>
        <taxon>Viruses incertae sedis</taxon>
        <taxon>Thaspiviridae</taxon>
        <taxon>Nitmarvirus</taxon>
        <taxon>Nitmarvirus maris</taxon>
        <taxon>Nitmarvirus NSV1</taxon>
    </lineage>
</organism>
<proteinExistence type="predicted"/>
<reference evidence="1" key="1">
    <citation type="submission" date="2019-02" db="EMBL/GenBank/DDBJ databases">
        <title>Spindle-shaped viruses infect a marine ammonia-oxidizing thaumarchaeon.</title>
        <authorList>
            <person name="Kim J.-G."/>
            <person name="Kim S.-J."/>
            <person name="Rhee S.-K."/>
        </authorList>
    </citation>
    <scope>NUCLEOTIDE SEQUENCE [LARGE SCALE GENOMIC DNA]</scope>
    <source>
        <strain evidence="1">NSV2</strain>
    </source>
</reference>
<dbReference type="EMBL" id="MK570055">
    <property type="protein sequence ID" value="QDI74028.1"/>
    <property type="molecule type" value="Genomic_DNA"/>
</dbReference>
<name>A0A514K567_9VIRU</name>
<accession>A0A514K567</accession>